<accession>A0ACC1QXA8</accession>
<protein>
    <submittedName>
        <fullName evidence="1">Uncharacterized protein</fullName>
    </submittedName>
</protein>
<dbReference type="Proteomes" id="UP001148737">
    <property type="component" value="Unassembled WGS sequence"/>
</dbReference>
<organism evidence="1 2">
    <name type="scientific">Lecanicillium saksenae</name>
    <dbReference type="NCBI Taxonomy" id="468837"/>
    <lineage>
        <taxon>Eukaryota</taxon>
        <taxon>Fungi</taxon>
        <taxon>Dikarya</taxon>
        <taxon>Ascomycota</taxon>
        <taxon>Pezizomycotina</taxon>
        <taxon>Sordariomycetes</taxon>
        <taxon>Hypocreomycetidae</taxon>
        <taxon>Hypocreales</taxon>
        <taxon>Cordycipitaceae</taxon>
        <taxon>Lecanicillium</taxon>
    </lineage>
</organism>
<comment type="caution">
    <text evidence="1">The sequence shown here is derived from an EMBL/GenBank/DDBJ whole genome shotgun (WGS) entry which is preliminary data.</text>
</comment>
<evidence type="ECO:0000313" key="2">
    <source>
        <dbReference type="Proteomes" id="UP001148737"/>
    </source>
</evidence>
<evidence type="ECO:0000313" key="1">
    <source>
        <dbReference type="EMBL" id="KAJ3492881.1"/>
    </source>
</evidence>
<dbReference type="EMBL" id="JANAKD010000549">
    <property type="protein sequence ID" value="KAJ3492881.1"/>
    <property type="molecule type" value="Genomic_DNA"/>
</dbReference>
<reference evidence="1" key="1">
    <citation type="submission" date="2022-07" db="EMBL/GenBank/DDBJ databases">
        <title>Genome Sequence of Lecanicillium saksenae.</title>
        <authorList>
            <person name="Buettner E."/>
        </authorList>
    </citation>
    <scope>NUCLEOTIDE SEQUENCE</scope>
    <source>
        <strain evidence="1">VT-O1</strain>
    </source>
</reference>
<keyword evidence="2" id="KW-1185">Reference proteome</keyword>
<name>A0ACC1QXA8_9HYPO</name>
<gene>
    <name evidence="1" type="ORF">NLG97_g5084</name>
</gene>
<sequence length="649" mass="69816">MKFITVLPLLGAASAVWMPKDLDVEDTRSIRNVAATIAHDTMAYYQGNTTSEPRAIGNVNRPYYWWVAGALWGMMIDYYHVTQDPSYNQVVLDALLAKVNLGPDNNYLPPEHADEEGNDDLFFWGNAVLTAAENNFPQPNKDLPSWLDISKNIFTWLVSRWDTKNCGGGVFWQILASNPNGLNYKNAISNGGFFQFAARLARATGDESYTKWAESIWEWSWNMHMIDHDLYRVYDGVDIRDNCQKVNGASYTYLSGIYLYGASVLANHTGKAEWSDRAEKLLDGASWFFLTDDKSKNVMYEGACEPVDSCFKGNADMSTFKGYLADLMWKSTVMLPSLHSKVADWLIPTAKAAAQSCQGGKSNTQCGMKWSTGGYDGQTNLGPQMNALGAVQGLLIDSAPPPMKASDISRNYNANFAAVDPNRTDPTSTSTSTPTEKSTSETPTPTSTETPTPTPTSTTTSSDISTSTPAPTTSSPTSEPTSTSETPTTTSSSSESTTFVTSTTPTPTPTETTTTSEIGETTTTENSELPTTTSCTSCTASESSTDITLTLTPTSEPSSSEPVITSAPGACTPFYTSSPSSHHSISTFFSMPNQSFPGTGMPASSSGLTPSIATLPSPTDESAATTGFTNHLSFAMAIAVGTVLVNWLA</sequence>
<proteinExistence type="predicted"/>